<gene>
    <name evidence="8" type="ORF">F9L08_24970</name>
</gene>
<keyword evidence="2" id="KW-0813">Transport</keyword>
<name>A0A6L3YD95_9HYPH</name>
<comment type="subcellular location">
    <subcellularLocation>
        <location evidence="1">Membrane</location>
        <topology evidence="1">Multi-pass membrane protein</topology>
    </subcellularLocation>
</comment>
<evidence type="ECO:0000256" key="2">
    <source>
        <dbReference type="ARBA" id="ARBA00022448"/>
    </source>
</evidence>
<dbReference type="PANTHER" id="PTHR23504">
    <property type="entry name" value="MAJOR FACILITATOR SUPERFAMILY DOMAIN-CONTAINING PROTEIN 10"/>
    <property type="match status" value="1"/>
</dbReference>
<proteinExistence type="predicted"/>
<dbReference type="InterPro" id="IPR001958">
    <property type="entry name" value="Tet-R_TetA/multi-R_MdtG-like"/>
</dbReference>
<sequence length="401" mass="41416">MAAVLVAMFAITVGYGVALPILPFLIEQIAGNPAPETLSWHTGLLTATYVVAIFLGAPFWGKISDRHGRKPIILAGLLGFAAASGLFSVTGSLPLLYIVRFFAGLFAAAITPVAYALIGDHAPSKEWRAHRFALINIAGTAGFFFGPLLGGIAVKIAGRLWSLSPERALSMPLFAAVILAVFAVILATLLLPGHVKRKIEDTPAEALQAKPDAVLRLLAIAFVTALAIGAFEVSLSLRGKVLGLDAAHIGAMFAECSLIMAVVQALIFSPLVKPETTRWMLAPGLAALSVGLITVSIVTTSIPMSIAVAVVAASAGILSPIATYWASFGVTASEGANLGRMTAAASLGQAVGSAAGGLLFDVPQFPEASFVLAAFLVVATLLVSLRLPNLLMPETAEGKSA</sequence>
<feature type="domain" description="Major facilitator superfamily (MFS) profile" evidence="7">
    <location>
        <begin position="1"/>
        <end position="391"/>
    </location>
</feature>
<dbReference type="InterPro" id="IPR011701">
    <property type="entry name" value="MFS"/>
</dbReference>
<evidence type="ECO:0000256" key="6">
    <source>
        <dbReference type="SAM" id="Phobius"/>
    </source>
</evidence>
<evidence type="ECO:0000313" key="8">
    <source>
        <dbReference type="EMBL" id="KAB2677565.1"/>
    </source>
</evidence>
<dbReference type="InterPro" id="IPR020846">
    <property type="entry name" value="MFS_dom"/>
</dbReference>
<evidence type="ECO:0000256" key="5">
    <source>
        <dbReference type="ARBA" id="ARBA00023136"/>
    </source>
</evidence>
<reference evidence="8 9" key="1">
    <citation type="submission" date="2019-09" db="EMBL/GenBank/DDBJ databases">
        <title>Taxonomic organization of the family Brucellaceae based on a phylogenomic approach.</title>
        <authorList>
            <person name="Leclercq S."/>
            <person name="Cloeckaert A."/>
            <person name="Zygmunt M.S."/>
        </authorList>
    </citation>
    <scope>NUCLEOTIDE SEQUENCE [LARGE SCALE GENOMIC DNA]</scope>
    <source>
        <strain evidence="8 9">WS1830</strain>
    </source>
</reference>
<accession>A0A6L3YD95</accession>
<keyword evidence="4 6" id="KW-1133">Transmembrane helix</keyword>
<evidence type="ECO:0000259" key="7">
    <source>
        <dbReference type="PROSITE" id="PS50850"/>
    </source>
</evidence>
<feature type="transmembrane region" description="Helical" evidence="6">
    <location>
        <begin position="173"/>
        <end position="192"/>
    </location>
</feature>
<feature type="transmembrane region" description="Helical" evidence="6">
    <location>
        <begin position="42"/>
        <end position="60"/>
    </location>
</feature>
<feature type="transmembrane region" description="Helical" evidence="6">
    <location>
        <begin position="72"/>
        <end position="91"/>
    </location>
</feature>
<evidence type="ECO:0000256" key="4">
    <source>
        <dbReference type="ARBA" id="ARBA00022989"/>
    </source>
</evidence>
<dbReference type="GO" id="GO:0016020">
    <property type="term" value="C:membrane"/>
    <property type="evidence" value="ECO:0007669"/>
    <property type="project" value="UniProtKB-SubCell"/>
</dbReference>
<dbReference type="PROSITE" id="PS50850">
    <property type="entry name" value="MFS"/>
    <property type="match status" value="1"/>
</dbReference>
<evidence type="ECO:0000313" key="9">
    <source>
        <dbReference type="Proteomes" id="UP000481643"/>
    </source>
</evidence>
<dbReference type="PRINTS" id="PR01035">
    <property type="entry name" value="TCRTETA"/>
</dbReference>
<evidence type="ECO:0000256" key="1">
    <source>
        <dbReference type="ARBA" id="ARBA00004141"/>
    </source>
</evidence>
<dbReference type="EMBL" id="WBVX01000039">
    <property type="protein sequence ID" value="KAB2677565.1"/>
    <property type="molecule type" value="Genomic_DNA"/>
</dbReference>
<organism evidence="8 9">
    <name type="scientific">Brucella tritici</name>
    <dbReference type="NCBI Taxonomy" id="94626"/>
    <lineage>
        <taxon>Bacteria</taxon>
        <taxon>Pseudomonadati</taxon>
        <taxon>Pseudomonadota</taxon>
        <taxon>Alphaproteobacteria</taxon>
        <taxon>Hyphomicrobiales</taxon>
        <taxon>Brucellaceae</taxon>
        <taxon>Brucella/Ochrobactrum group</taxon>
        <taxon>Brucella</taxon>
    </lineage>
</organism>
<dbReference type="SUPFAM" id="SSF103473">
    <property type="entry name" value="MFS general substrate transporter"/>
    <property type="match status" value="1"/>
</dbReference>
<protein>
    <submittedName>
        <fullName evidence="8">MFS transporter</fullName>
    </submittedName>
</protein>
<comment type="caution">
    <text evidence="8">The sequence shown here is derived from an EMBL/GenBank/DDBJ whole genome shotgun (WGS) entry which is preliminary data.</text>
</comment>
<keyword evidence="5 6" id="KW-0472">Membrane</keyword>
<evidence type="ECO:0000256" key="3">
    <source>
        <dbReference type="ARBA" id="ARBA00022692"/>
    </source>
</evidence>
<dbReference type="Proteomes" id="UP000481643">
    <property type="component" value="Unassembled WGS sequence"/>
</dbReference>
<feature type="transmembrane region" description="Helical" evidence="6">
    <location>
        <begin position="304"/>
        <end position="326"/>
    </location>
</feature>
<feature type="transmembrane region" description="Helical" evidence="6">
    <location>
        <begin position="279"/>
        <end position="298"/>
    </location>
</feature>
<dbReference type="Gene3D" id="1.20.1250.20">
    <property type="entry name" value="MFS general substrate transporter like domains"/>
    <property type="match status" value="1"/>
</dbReference>
<dbReference type="AlphaFoldDB" id="A0A6L3YD95"/>
<feature type="transmembrane region" description="Helical" evidence="6">
    <location>
        <begin position="338"/>
        <end position="359"/>
    </location>
</feature>
<dbReference type="GO" id="GO:0022857">
    <property type="term" value="F:transmembrane transporter activity"/>
    <property type="evidence" value="ECO:0007669"/>
    <property type="project" value="InterPro"/>
</dbReference>
<feature type="transmembrane region" description="Helical" evidence="6">
    <location>
        <begin position="130"/>
        <end position="153"/>
    </location>
</feature>
<feature type="transmembrane region" description="Helical" evidence="6">
    <location>
        <begin position="365"/>
        <end position="385"/>
    </location>
</feature>
<dbReference type="InterPro" id="IPR036259">
    <property type="entry name" value="MFS_trans_sf"/>
</dbReference>
<dbReference type="PANTHER" id="PTHR23504:SF15">
    <property type="entry name" value="MAJOR FACILITATOR SUPERFAMILY (MFS) PROFILE DOMAIN-CONTAINING PROTEIN"/>
    <property type="match status" value="1"/>
</dbReference>
<keyword evidence="3 6" id="KW-0812">Transmembrane</keyword>
<feature type="transmembrane region" description="Helical" evidence="6">
    <location>
        <begin position="97"/>
        <end position="118"/>
    </location>
</feature>
<dbReference type="Pfam" id="PF07690">
    <property type="entry name" value="MFS_1"/>
    <property type="match status" value="1"/>
</dbReference>
<feature type="transmembrane region" description="Helical" evidence="6">
    <location>
        <begin position="213"/>
        <end position="231"/>
    </location>
</feature>
<feature type="transmembrane region" description="Helical" evidence="6">
    <location>
        <begin position="251"/>
        <end position="272"/>
    </location>
</feature>